<keyword evidence="2" id="KW-1133">Transmembrane helix</keyword>
<reference evidence="4 5" key="2">
    <citation type="submission" date="2019-09" db="EMBL/GenBank/DDBJ databases">
        <authorList>
            <person name="Jin C."/>
        </authorList>
    </citation>
    <scope>NUCLEOTIDE SEQUENCE [LARGE SCALE GENOMIC DNA]</scope>
    <source>
        <strain evidence="4 5">BN140002</strain>
    </source>
</reference>
<dbReference type="AlphaFoldDB" id="A0A5B2V8C4"/>
<reference evidence="4 5" key="1">
    <citation type="submission" date="2019-09" db="EMBL/GenBank/DDBJ databases">
        <title>Salinarimonas rosea gen. nov., sp. nov., a new member of the a-2 subgroup of the Proteobacteria.</title>
        <authorList>
            <person name="Liu J."/>
        </authorList>
    </citation>
    <scope>NUCLEOTIDE SEQUENCE [LARGE SCALE GENOMIC DNA]</scope>
    <source>
        <strain evidence="4 5">BN140002</strain>
    </source>
</reference>
<evidence type="ECO:0008006" key="6">
    <source>
        <dbReference type="Google" id="ProtNLM"/>
    </source>
</evidence>
<proteinExistence type="predicted"/>
<keyword evidence="2" id="KW-0472">Membrane</keyword>
<keyword evidence="5" id="KW-1185">Reference proteome</keyword>
<feature type="signal peptide" evidence="3">
    <location>
        <begin position="1"/>
        <end position="23"/>
    </location>
</feature>
<feature type="region of interest" description="Disordered" evidence="1">
    <location>
        <begin position="71"/>
        <end position="111"/>
    </location>
</feature>
<evidence type="ECO:0000256" key="1">
    <source>
        <dbReference type="SAM" id="MobiDB-lite"/>
    </source>
</evidence>
<evidence type="ECO:0000313" key="5">
    <source>
        <dbReference type="Proteomes" id="UP000323142"/>
    </source>
</evidence>
<dbReference type="RefSeq" id="WP_149822019.1">
    <property type="nucleotide sequence ID" value="NZ_VUOA01000045.1"/>
</dbReference>
<name>A0A5B2V8C4_9HYPH</name>
<feature type="chain" id="PRO_5022926204" description="Glycine zipper domain-containing protein" evidence="3">
    <location>
        <begin position="24"/>
        <end position="136"/>
    </location>
</feature>
<accession>A0A5B2V8C4</accession>
<protein>
    <recommendedName>
        <fullName evidence="6">Glycine zipper domain-containing protein</fullName>
    </recommendedName>
</protein>
<evidence type="ECO:0000313" key="4">
    <source>
        <dbReference type="EMBL" id="KAA2234700.1"/>
    </source>
</evidence>
<sequence>MKSGLCIIAAAAIFVSSTTAGHAQDFGAMLGGAIGAAAGSRGGAGGAMVGGIIGVAMGTILQQLSQAEQQKRQSALQSAARGKSANWSSGKQGAKATYKNKGKVASADGRKCSKVEETITLPDGKRGTSVETVCFS</sequence>
<dbReference type="OrthoDB" id="9984831at2"/>
<organism evidence="4 5">
    <name type="scientific">Salinarimonas soli</name>
    <dbReference type="NCBI Taxonomy" id="1638099"/>
    <lineage>
        <taxon>Bacteria</taxon>
        <taxon>Pseudomonadati</taxon>
        <taxon>Pseudomonadota</taxon>
        <taxon>Alphaproteobacteria</taxon>
        <taxon>Hyphomicrobiales</taxon>
        <taxon>Salinarimonadaceae</taxon>
        <taxon>Salinarimonas</taxon>
    </lineage>
</organism>
<dbReference type="Proteomes" id="UP000323142">
    <property type="component" value="Unassembled WGS sequence"/>
</dbReference>
<feature type="transmembrane region" description="Helical" evidence="2">
    <location>
        <begin position="47"/>
        <end position="64"/>
    </location>
</feature>
<evidence type="ECO:0000256" key="2">
    <source>
        <dbReference type="SAM" id="Phobius"/>
    </source>
</evidence>
<keyword evidence="2" id="KW-0812">Transmembrane</keyword>
<keyword evidence="3" id="KW-0732">Signal</keyword>
<dbReference type="EMBL" id="VUOA01000045">
    <property type="protein sequence ID" value="KAA2234700.1"/>
    <property type="molecule type" value="Genomic_DNA"/>
</dbReference>
<gene>
    <name evidence="4" type="ORF">F0L46_23335</name>
</gene>
<comment type="caution">
    <text evidence="4">The sequence shown here is derived from an EMBL/GenBank/DDBJ whole genome shotgun (WGS) entry which is preliminary data.</text>
</comment>
<evidence type="ECO:0000256" key="3">
    <source>
        <dbReference type="SAM" id="SignalP"/>
    </source>
</evidence>